<dbReference type="CDD" id="cd01644">
    <property type="entry name" value="RT_pepA17"/>
    <property type="match status" value="1"/>
</dbReference>
<dbReference type="PANTHER" id="PTHR47331">
    <property type="entry name" value="PHD-TYPE DOMAIN-CONTAINING PROTEIN"/>
    <property type="match status" value="1"/>
</dbReference>
<feature type="compositionally biased region" description="Polar residues" evidence="1">
    <location>
        <begin position="1404"/>
        <end position="1432"/>
    </location>
</feature>
<dbReference type="Gene3D" id="3.30.420.10">
    <property type="entry name" value="Ribonuclease H-like superfamily/Ribonuclease H"/>
    <property type="match status" value="1"/>
</dbReference>
<dbReference type="InterPro" id="IPR001584">
    <property type="entry name" value="Integrase_cat-core"/>
</dbReference>
<feature type="region of interest" description="Disordered" evidence="1">
    <location>
        <begin position="1"/>
        <end position="80"/>
    </location>
</feature>
<dbReference type="InterPro" id="IPR041588">
    <property type="entry name" value="Integrase_H2C2"/>
</dbReference>
<organism evidence="3 4">
    <name type="scientific">Orchesella dallaii</name>
    <dbReference type="NCBI Taxonomy" id="48710"/>
    <lineage>
        <taxon>Eukaryota</taxon>
        <taxon>Metazoa</taxon>
        <taxon>Ecdysozoa</taxon>
        <taxon>Arthropoda</taxon>
        <taxon>Hexapoda</taxon>
        <taxon>Collembola</taxon>
        <taxon>Entomobryomorpha</taxon>
        <taxon>Entomobryoidea</taxon>
        <taxon>Orchesellidae</taxon>
        <taxon>Orchesellinae</taxon>
        <taxon>Orchesella</taxon>
    </lineage>
</organism>
<dbReference type="InterPro" id="IPR012337">
    <property type="entry name" value="RNaseH-like_sf"/>
</dbReference>
<dbReference type="Pfam" id="PF18701">
    <property type="entry name" value="DUF5641"/>
    <property type="match status" value="1"/>
</dbReference>
<feature type="compositionally biased region" description="Low complexity" evidence="1">
    <location>
        <begin position="50"/>
        <end position="72"/>
    </location>
</feature>
<dbReference type="InterPro" id="IPR008042">
    <property type="entry name" value="Retrotrans_Pao"/>
</dbReference>
<feature type="region of interest" description="Disordered" evidence="1">
    <location>
        <begin position="114"/>
        <end position="134"/>
    </location>
</feature>
<dbReference type="InterPro" id="IPR036397">
    <property type="entry name" value="RNaseH_sf"/>
</dbReference>
<dbReference type="Pfam" id="PF17921">
    <property type="entry name" value="Integrase_H2C2"/>
    <property type="match status" value="1"/>
</dbReference>
<accession>A0ABP1QSR9</accession>
<evidence type="ECO:0000313" key="4">
    <source>
        <dbReference type="Proteomes" id="UP001642540"/>
    </source>
</evidence>
<dbReference type="PANTHER" id="PTHR47331:SF1">
    <property type="entry name" value="GAG-LIKE PROTEIN"/>
    <property type="match status" value="1"/>
</dbReference>
<dbReference type="InterPro" id="IPR043502">
    <property type="entry name" value="DNA/RNA_pol_sf"/>
</dbReference>
<dbReference type="Gene3D" id="3.30.70.270">
    <property type="match status" value="1"/>
</dbReference>
<proteinExistence type="predicted"/>
<feature type="domain" description="Integrase catalytic" evidence="2">
    <location>
        <begin position="1594"/>
        <end position="1780"/>
    </location>
</feature>
<keyword evidence="4" id="KW-1185">Reference proteome</keyword>
<protein>
    <recommendedName>
        <fullName evidence="2">Integrase catalytic domain-containing protein</fullName>
    </recommendedName>
</protein>
<dbReference type="Gene3D" id="3.10.10.10">
    <property type="entry name" value="HIV Type 1 Reverse Transcriptase, subunit A, domain 1"/>
    <property type="match status" value="1"/>
</dbReference>
<dbReference type="InterPro" id="IPR040676">
    <property type="entry name" value="DUF5641"/>
</dbReference>
<dbReference type="Pfam" id="PF05380">
    <property type="entry name" value="Peptidase_A17"/>
    <property type="match status" value="1"/>
</dbReference>
<dbReference type="PROSITE" id="PS50994">
    <property type="entry name" value="INTEGRASE"/>
    <property type="match status" value="1"/>
</dbReference>
<feature type="compositionally biased region" description="Polar residues" evidence="1">
    <location>
        <begin position="120"/>
        <end position="129"/>
    </location>
</feature>
<dbReference type="SUPFAM" id="SSF56672">
    <property type="entry name" value="DNA/RNA polymerases"/>
    <property type="match status" value="1"/>
</dbReference>
<dbReference type="Proteomes" id="UP001642540">
    <property type="component" value="Unassembled WGS sequence"/>
</dbReference>
<dbReference type="Pfam" id="PF03564">
    <property type="entry name" value="DUF1759"/>
    <property type="match status" value="1"/>
</dbReference>
<dbReference type="InterPro" id="IPR043128">
    <property type="entry name" value="Rev_trsase/Diguanyl_cyclase"/>
</dbReference>
<name>A0ABP1QSR9_9HEXA</name>
<dbReference type="SUPFAM" id="SSF53098">
    <property type="entry name" value="Ribonuclease H-like"/>
    <property type="match status" value="1"/>
</dbReference>
<evidence type="ECO:0000256" key="1">
    <source>
        <dbReference type="SAM" id="MobiDB-lite"/>
    </source>
</evidence>
<sequence>MPVYTRGMLEKGVNVDAEDQALETPRSEDQRQPIVNTGDDEFEARSNHRSSAASTQSSWATTRKTTSSRVSVIQSEVEKAREWERLEEEKDRIRIKSIERKQMLVEQEAQLRRSVLEDGQGSNISSSSRKMQDVDEEMEVQQHQKMGRKANSTANWVNHALRSKTVPEPVSMLDHHATEEGANAPKMHCQPFVNQPTFPPNSNSSNPFLQPSFHQPEEGNEMKKFLARQTGGKDLPFFSGEPADWPSFFSIFKKSTEVCGFSDEENLMRLVKVLKGKAKESVQSMLDASCRIQDIINILKMRFGRPQAIMKSMIEKAKSVPAPSEKNFEALIDFSVTVKNLCATAENLELPHYVNNPSLMDELVRKLPQHLQLNWGVCVNSLGHHATLLDFSTYLDAVSAAAIVVCDIESSDDPKKKTNSEESSLIVDTRQQPTSSHKSCFLECQKPHKLQHCPKFKAMTVEDRFNVVKKNRICFSCLNPGHSWSRCNMKAVCGVNGCAKNHNRLLHTEKRKEREDVPATGPVPIEDKSSYRTSLHRGQVFGNGNGQISGVISAAKSTVDSGMVIMRVVPVTLHGPKGIVKANAFLDEGSSVTMLDADVASSLGLQGEEAPLSLSWLNSCSRSMDSKLVDLKIQGLEKNAEEFRLKNVRTVKNLNLPVQPLNSYKLWKRWKHLEGVPYPDILDKKPVILIGQDNIDLTMPRKIVEGPRNSPVATFTKLGWVVHGRNYMKQCEDAGVSFVAIENQDDLLHETVKENFRLDALGVISEKSLPKSKDDIRADAMMEDMSRRVEDGWETGMLWKTDDITLPPSKHAAMRRLKLLEKQMDEDPEFSDLYCAKIDEYIEKGFCQKLSPSDLENETGREWYLPHFGTRNPNKPAKLRLVFDCAAKCNGTSLNDALIQGPDLMCSLISVLAKFRQREIAFSGDIRDMFHMVKIRQEDLPALRFLWRGKDRCQPPEVWTMNVMVFGAVSSPYQAQWIKNKNAEEFKAENPEAVEAIQKRHYVDDYLDSTRTVEDAIFKIMQVRDAHKKGGFEIRNWLCSSEDVLKVVSPYKDSGLASLELQADEKLERVLGLHWDPKADVFKFKTTFRTVDHALCDGGVIPTKRQILKLVMCLFDPLGFLGHFTVRAKILIQDIWRLGLGWDDEIVESLHGKWRSIIEQISRIPEVKIPRCYGPNISDAEDLQLHVFCDASEQAFCAVAYFRITGRGGDISVNIVVAKSRVSPLRPTSIPRLELQAALVGSRLAAFVRENHDLEINSTFLWTDSRNVLCWLRAEDPRRFKPYVAHRIGEIQEQTDASMWRWVPTAMNPADDGTRDTTQADMSSGARWICGPEFLKMPIEDWPTEKKEEDLQPTGDLEMKTQFVGIIQQHETPLRVEDYSNWLRLIRVTAWMFRFKLNLGADQKNTGPAKTGPLQKNTGPVKTGPLQKNTGPVKTGPVQKKTGPLLVKEIRFSENFWIKKCQAESFEEELYLLQNGKPIEKKSKIFHLSPVLKNGIIVVGTRLIKSPNLTEEAKFPPVLEAKHPWTKLLVESYHRDLGHHGLELISNELRQRYWIVGLRLAVKDASKKCLKCREDRAKAVPPQMAVLPDFRVTRPPRPFTYVGVDYFGPIEVNILRRKVKRWGVLFTCLSTRAIHLEVAYSLSTDGMLMALERFVCRRGEPVEIWSDNGTNFKGADHEMKKCLQEMDQEKIQDKLSCRRIVWNFIPPGAPHMGGAWERLVRSVKQAMSTILKNQSLTDELLQTVLAEAEVTVNSRPLTCVSIDKDDEEAITPNCFLIGSTSVKQPPGNFSDSDLSLRKKWRIAQVLADHFWRRWIKEYLPSLSLRTKWRKQVPDVKIGDIVFIADSNELRNQWIKGVVDAVYPGEDGQVRVADVRTAGGKLRRPVVKLLRIETD</sequence>
<comment type="caution">
    <text evidence="3">The sequence shown here is derived from an EMBL/GenBank/DDBJ whole genome shotgun (WGS) entry which is preliminary data.</text>
</comment>
<evidence type="ECO:0000259" key="2">
    <source>
        <dbReference type="PROSITE" id="PS50994"/>
    </source>
</evidence>
<feature type="region of interest" description="Disordered" evidence="1">
    <location>
        <begin position="1404"/>
        <end position="1439"/>
    </location>
</feature>
<evidence type="ECO:0000313" key="3">
    <source>
        <dbReference type="EMBL" id="CAL8111098.1"/>
    </source>
</evidence>
<dbReference type="InterPro" id="IPR005312">
    <property type="entry name" value="DUF1759"/>
</dbReference>
<gene>
    <name evidence="3" type="ORF">ODALV1_LOCUS14723</name>
</gene>
<reference evidence="3 4" key="1">
    <citation type="submission" date="2024-08" db="EMBL/GenBank/DDBJ databases">
        <authorList>
            <person name="Cucini C."/>
            <person name="Frati F."/>
        </authorList>
    </citation>
    <scope>NUCLEOTIDE SEQUENCE [LARGE SCALE GENOMIC DNA]</scope>
</reference>
<dbReference type="EMBL" id="CAXLJM020000046">
    <property type="protein sequence ID" value="CAL8111098.1"/>
    <property type="molecule type" value="Genomic_DNA"/>
</dbReference>